<keyword evidence="6" id="KW-1185">Reference proteome</keyword>
<dbReference type="EMBL" id="GL377684">
    <property type="protein sequence ID" value="EFJ07530.1"/>
    <property type="molecule type" value="Genomic_DNA"/>
</dbReference>
<dbReference type="HOGENOM" id="CLU_521174_0_0_1"/>
<evidence type="ECO:0000256" key="3">
    <source>
        <dbReference type="SAM" id="MobiDB-lite"/>
    </source>
</evidence>
<dbReference type="Pfam" id="PF08797">
    <property type="entry name" value="HIRAN"/>
    <property type="match status" value="1"/>
</dbReference>
<feature type="region of interest" description="Disordered" evidence="3">
    <location>
        <begin position="126"/>
        <end position="150"/>
    </location>
</feature>
<reference evidence="5 6" key="1">
    <citation type="journal article" date="2011" name="Science">
        <title>The Selaginella genome identifies genetic changes associated with the evolution of vascular plants.</title>
        <authorList>
            <person name="Banks J.A."/>
            <person name="Nishiyama T."/>
            <person name="Hasebe M."/>
            <person name="Bowman J.L."/>
            <person name="Gribskov M."/>
            <person name="dePamphilis C."/>
            <person name="Albert V.A."/>
            <person name="Aono N."/>
            <person name="Aoyama T."/>
            <person name="Ambrose B.A."/>
            <person name="Ashton N.W."/>
            <person name="Axtell M.J."/>
            <person name="Barker E."/>
            <person name="Barker M.S."/>
            <person name="Bennetzen J.L."/>
            <person name="Bonawitz N.D."/>
            <person name="Chapple C."/>
            <person name="Cheng C."/>
            <person name="Correa L.G."/>
            <person name="Dacre M."/>
            <person name="DeBarry J."/>
            <person name="Dreyer I."/>
            <person name="Elias M."/>
            <person name="Engstrom E.M."/>
            <person name="Estelle M."/>
            <person name="Feng L."/>
            <person name="Finet C."/>
            <person name="Floyd S.K."/>
            <person name="Frommer W.B."/>
            <person name="Fujita T."/>
            <person name="Gramzow L."/>
            <person name="Gutensohn M."/>
            <person name="Harholt J."/>
            <person name="Hattori M."/>
            <person name="Heyl A."/>
            <person name="Hirai T."/>
            <person name="Hiwatashi Y."/>
            <person name="Ishikawa M."/>
            <person name="Iwata M."/>
            <person name="Karol K.G."/>
            <person name="Koehler B."/>
            <person name="Kolukisaoglu U."/>
            <person name="Kubo M."/>
            <person name="Kurata T."/>
            <person name="Lalonde S."/>
            <person name="Li K."/>
            <person name="Li Y."/>
            <person name="Litt A."/>
            <person name="Lyons E."/>
            <person name="Manning G."/>
            <person name="Maruyama T."/>
            <person name="Michael T.P."/>
            <person name="Mikami K."/>
            <person name="Miyazaki S."/>
            <person name="Morinaga S."/>
            <person name="Murata T."/>
            <person name="Mueller-Roeber B."/>
            <person name="Nelson D.R."/>
            <person name="Obara M."/>
            <person name="Oguri Y."/>
            <person name="Olmstead R.G."/>
            <person name="Onodera N."/>
            <person name="Petersen B.L."/>
            <person name="Pils B."/>
            <person name="Prigge M."/>
            <person name="Rensing S.A."/>
            <person name="Riano-Pachon D.M."/>
            <person name="Roberts A.W."/>
            <person name="Sato Y."/>
            <person name="Scheller H.V."/>
            <person name="Schulz B."/>
            <person name="Schulz C."/>
            <person name="Shakirov E.V."/>
            <person name="Shibagaki N."/>
            <person name="Shinohara N."/>
            <person name="Shippen D.E."/>
            <person name="Soerensen I."/>
            <person name="Sotooka R."/>
            <person name="Sugimoto N."/>
            <person name="Sugita M."/>
            <person name="Sumikawa N."/>
            <person name="Tanurdzic M."/>
            <person name="Theissen G."/>
            <person name="Ulvskov P."/>
            <person name="Wakazuki S."/>
            <person name="Weng J.K."/>
            <person name="Willats W.W."/>
            <person name="Wipf D."/>
            <person name="Wolf P.G."/>
            <person name="Yang L."/>
            <person name="Zimmer A.D."/>
            <person name="Zhu Q."/>
            <person name="Mitros T."/>
            <person name="Hellsten U."/>
            <person name="Loque D."/>
            <person name="Otillar R."/>
            <person name="Salamov A."/>
            <person name="Schmutz J."/>
            <person name="Shapiro H."/>
            <person name="Lindquist E."/>
            <person name="Lucas S."/>
            <person name="Rokhsar D."/>
            <person name="Grigoriev I.V."/>
        </authorList>
    </citation>
    <scope>NUCLEOTIDE SEQUENCE [LARGE SCALE GENOMIC DNA]</scope>
</reference>
<feature type="compositionally biased region" description="Low complexity" evidence="3">
    <location>
        <begin position="126"/>
        <end position="141"/>
    </location>
</feature>
<organism evidence="6">
    <name type="scientific">Selaginella moellendorffii</name>
    <name type="common">Spikemoss</name>
    <dbReference type="NCBI Taxonomy" id="88036"/>
    <lineage>
        <taxon>Eukaryota</taxon>
        <taxon>Viridiplantae</taxon>
        <taxon>Streptophyta</taxon>
        <taxon>Embryophyta</taxon>
        <taxon>Tracheophyta</taxon>
        <taxon>Lycopodiopsida</taxon>
        <taxon>Selaginellales</taxon>
        <taxon>Selaginellaceae</taxon>
        <taxon>Selaginella</taxon>
    </lineage>
</organism>
<accession>D8T6Y9</accession>
<dbReference type="Gene3D" id="3.30.70.2330">
    <property type="match status" value="1"/>
</dbReference>
<dbReference type="Gramene" id="EFJ07530">
    <property type="protein sequence ID" value="EFJ07530"/>
    <property type="gene ID" value="SELMODRAFT_448393"/>
</dbReference>
<keyword evidence="2" id="KW-0378">Hydrolase</keyword>
<dbReference type="AlphaFoldDB" id="D8T6Y9"/>
<evidence type="ECO:0000256" key="1">
    <source>
        <dbReference type="ARBA" id="ARBA00022723"/>
    </source>
</evidence>
<dbReference type="KEGG" id="smo:SELMODRAFT_448393"/>
<feature type="domain" description="HIRAN" evidence="4">
    <location>
        <begin position="162"/>
        <end position="208"/>
    </location>
</feature>
<evidence type="ECO:0000313" key="6">
    <source>
        <dbReference type="Proteomes" id="UP000001514"/>
    </source>
</evidence>
<proteinExistence type="predicted"/>
<evidence type="ECO:0000256" key="2">
    <source>
        <dbReference type="ARBA" id="ARBA00022801"/>
    </source>
</evidence>
<name>D8T6Y9_SELML</name>
<dbReference type="InterPro" id="IPR014905">
    <property type="entry name" value="HIRAN"/>
</dbReference>
<gene>
    <name evidence="5" type="ORF">SELMODRAFT_448393</name>
</gene>
<sequence>MAFSIMSRFLHSADESFILSAAGLVRGMRETENDGNSTSSLILGKTATLVGVITGRSGICTAQFSNRSETSKSFLLPGGCSGISCVMDFEDRCNMRSDDSGMEQEAFTMARSITVTLSPVLFISFSPPGRRGSSRSGHTSGRGTGDRWRGSERRLSRDVILVGCLTVNVVGLRYYHGTVTNGEMVQLVREPATNPYDSNAIRVLNIRGDHGMPESWIWAWNAPDCAPVRLGIWVSIQSLLRVSAWILAAEWTIPAGVFWRWIRICCLPANVLLKVELSLSQIVQILLKLENIFFRLFSIAKTLGIHNAKLTAGFDEALRVLKRTSVGKREAIKVPGALNRNENAKLTVGFDEAIQVLEVLVTFISLHFHVNGRSSRQADAYNIDCEKTSQPVFFSEAFCSDYSSWSEAFNSPAIFFHGKRNDIIVHQEVRSLLQVSLFCREGKDKDSVYESAFFYWPLLGILQKKRIRISISGGLFRQCVEAKPAYSQIICDSDATLSAFTAPPQNISISPRDYIHRKELTPPKSKAQWYYCHFIFYTIESEAKHATSISIFQENIT</sequence>
<dbReference type="Proteomes" id="UP000001514">
    <property type="component" value="Unassembled WGS sequence"/>
</dbReference>
<dbReference type="GO" id="GO:0003676">
    <property type="term" value="F:nucleic acid binding"/>
    <property type="evidence" value="ECO:0007669"/>
    <property type="project" value="InterPro"/>
</dbReference>
<protein>
    <recommendedName>
        <fullName evidence="4">HIRAN domain-containing protein</fullName>
    </recommendedName>
</protein>
<dbReference type="GO" id="GO:0016818">
    <property type="term" value="F:hydrolase activity, acting on acid anhydrides, in phosphorus-containing anhydrides"/>
    <property type="evidence" value="ECO:0007669"/>
    <property type="project" value="InterPro"/>
</dbReference>
<evidence type="ECO:0000259" key="4">
    <source>
        <dbReference type="Pfam" id="PF08797"/>
    </source>
</evidence>
<keyword evidence="1" id="KW-0479">Metal-binding</keyword>
<dbReference type="eggNOG" id="KOG1001">
    <property type="taxonomic scope" value="Eukaryota"/>
</dbReference>
<dbReference type="GO" id="GO:0008270">
    <property type="term" value="F:zinc ion binding"/>
    <property type="evidence" value="ECO:0007669"/>
    <property type="project" value="InterPro"/>
</dbReference>
<dbReference type="InParanoid" id="D8T6Y9"/>
<evidence type="ECO:0000313" key="5">
    <source>
        <dbReference type="EMBL" id="EFJ07530.1"/>
    </source>
</evidence>
<dbReference type="STRING" id="88036.D8T6Y9"/>